<proteinExistence type="predicted"/>
<evidence type="ECO:0000256" key="2">
    <source>
        <dbReference type="ARBA" id="ARBA00023315"/>
    </source>
</evidence>
<organism evidence="4 5">
    <name type="scientific">Streptomyces virginiae</name>
    <name type="common">Streptomyces cinnamonensis</name>
    <dbReference type="NCBI Taxonomy" id="1961"/>
    <lineage>
        <taxon>Bacteria</taxon>
        <taxon>Bacillati</taxon>
        <taxon>Actinomycetota</taxon>
        <taxon>Actinomycetes</taxon>
        <taxon>Kitasatosporales</taxon>
        <taxon>Streptomycetaceae</taxon>
        <taxon>Streptomyces</taxon>
    </lineage>
</organism>
<dbReference type="Gene3D" id="3.40.630.30">
    <property type="match status" value="1"/>
</dbReference>
<dbReference type="PANTHER" id="PTHR43877">
    <property type="entry name" value="AMINOALKYLPHOSPHONATE N-ACETYLTRANSFERASE-RELATED-RELATED"/>
    <property type="match status" value="1"/>
</dbReference>
<dbReference type="EMBL" id="BNDV01000018">
    <property type="protein sequence ID" value="GHI18172.1"/>
    <property type="molecule type" value="Genomic_DNA"/>
</dbReference>
<name>A0ABQ3NZI3_STRVG</name>
<evidence type="ECO:0000313" key="5">
    <source>
        <dbReference type="Proteomes" id="UP000660554"/>
    </source>
</evidence>
<comment type="caution">
    <text evidence="4">The sequence shown here is derived from an EMBL/GenBank/DDBJ whole genome shotgun (WGS) entry which is preliminary data.</text>
</comment>
<dbReference type="PANTHER" id="PTHR43877:SF2">
    <property type="entry name" value="AMINOALKYLPHOSPHONATE N-ACETYLTRANSFERASE-RELATED"/>
    <property type="match status" value="1"/>
</dbReference>
<keyword evidence="1" id="KW-0808">Transferase</keyword>
<protein>
    <submittedName>
        <fullName evidence="4">N-acetyltransferase</fullName>
    </submittedName>
</protein>
<dbReference type="InterPro" id="IPR016181">
    <property type="entry name" value="Acyl_CoA_acyltransferase"/>
</dbReference>
<dbReference type="PROSITE" id="PS51186">
    <property type="entry name" value="GNAT"/>
    <property type="match status" value="1"/>
</dbReference>
<evidence type="ECO:0000313" key="4">
    <source>
        <dbReference type="EMBL" id="GHI18172.1"/>
    </source>
</evidence>
<evidence type="ECO:0000259" key="3">
    <source>
        <dbReference type="PROSITE" id="PS51186"/>
    </source>
</evidence>
<dbReference type="InterPro" id="IPR050832">
    <property type="entry name" value="Bact_Acetyltransf"/>
</dbReference>
<keyword evidence="5" id="KW-1185">Reference proteome</keyword>
<keyword evidence="2" id="KW-0012">Acyltransferase</keyword>
<dbReference type="Pfam" id="PF00583">
    <property type="entry name" value="Acetyltransf_1"/>
    <property type="match status" value="1"/>
</dbReference>
<feature type="domain" description="N-acetyltransferase" evidence="3">
    <location>
        <begin position="15"/>
        <end position="181"/>
    </location>
</feature>
<evidence type="ECO:0000256" key="1">
    <source>
        <dbReference type="ARBA" id="ARBA00022679"/>
    </source>
</evidence>
<sequence>MVITDNARVIIDDGILFRPAVEKDAGTLVRLYDEAARWMVKHGIEQWKPGDKDAAHFRSKMHDGEVWLAGDADGRVCGAYELWWSDEEAWGIQPPVAGYVHRLMVSRESAPAGAGRRLLEHAERRTARTGRERARLDCVSTNPRLLAYYLDAGYRVVGELPDKRGKDGRTYGVILLEKRLDRLTVV</sequence>
<accession>A0ABQ3NZI3</accession>
<dbReference type="InterPro" id="IPR000182">
    <property type="entry name" value="GNAT_dom"/>
</dbReference>
<reference evidence="5" key="1">
    <citation type="submission" date="2020-09" db="EMBL/GenBank/DDBJ databases">
        <title>Whole genome shotgun sequence of Streptomyces cinnamonensis NBRC 15873.</title>
        <authorList>
            <person name="Komaki H."/>
            <person name="Tamura T."/>
        </authorList>
    </citation>
    <scope>NUCLEOTIDE SEQUENCE [LARGE SCALE GENOMIC DNA]</scope>
    <source>
        <strain evidence="5">NBRC 15873</strain>
    </source>
</reference>
<dbReference type="CDD" id="cd04301">
    <property type="entry name" value="NAT_SF"/>
    <property type="match status" value="1"/>
</dbReference>
<gene>
    <name evidence="4" type="ORF">Scinn_76350</name>
</gene>
<dbReference type="SUPFAM" id="SSF55729">
    <property type="entry name" value="Acyl-CoA N-acyltransferases (Nat)"/>
    <property type="match status" value="1"/>
</dbReference>
<dbReference type="Proteomes" id="UP000660554">
    <property type="component" value="Unassembled WGS sequence"/>
</dbReference>